<evidence type="ECO:0000313" key="2">
    <source>
        <dbReference type="Proteomes" id="UP000688137"/>
    </source>
</evidence>
<accession>A0A8S1QY62</accession>
<evidence type="ECO:0000313" key="1">
    <source>
        <dbReference type="EMBL" id="CAD8119944.1"/>
    </source>
</evidence>
<gene>
    <name evidence="1" type="ORF">PPRIM_AZ9-3.1.T3910001</name>
</gene>
<protein>
    <submittedName>
        <fullName evidence="1">Uncharacterized protein</fullName>
    </submittedName>
</protein>
<reference evidence="1" key="1">
    <citation type="submission" date="2021-01" db="EMBL/GenBank/DDBJ databases">
        <authorList>
            <consortium name="Genoscope - CEA"/>
            <person name="William W."/>
        </authorList>
    </citation>
    <scope>NUCLEOTIDE SEQUENCE</scope>
</reference>
<organism evidence="1 2">
    <name type="scientific">Paramecium primaurelia</name>
    <dbReference type="NCBI Taxonomy" id="5886"/>
    <lineage>
        <taxon>Eukaryota</taxon>
        <taxon>Sar</taxon>
        <taxon>Alveolata</taxon>
        <taxon>Ciliophora</taxon>
        <taxon>Intramacronucleata</taxon>
        <taxon>Oligohymenophorea</taxon>
        <taxon>Peniculida</taxon>
        <taxon>Parameciidae</taxon>
        <taxon>Paramecium</taxon>
    </lineage>
</organism>
<dbReference type="Proteomes" id="UP000688137">
    <property type="component" value="Unassembled WGS sequence"/>
</dbReference>
<comment type="caution">
    <text evidence="1">The sequence shown here is derived from an EMBL/GenBank/DDBJ whole genome shotgun (WGS) entry which is preliminary data.</text>
</comment>
<proteinExistence type="predicted"/>
<sequence>MKQSTIRSVNQLNFPFISHFTQQTSGSGVFDQSGILEEIFQLQLMMLDNVEQLKSLSQTLKQILTETNLHVQCQVSEHQYLGRIQSESYEILVLQYYHQRLQISFELQSLLQ</sequence>
<dbReference type="AlphaFoldDB" id="A0A8S1QY62"/>
<name>A0A8S1QY62_PARPR</name>
<dbReference type="EMBL" id="CAJJDM010000400">
    <property type="protein sequence ID" value="CAD8119944.1"/>
    <property type="molecule type" value="Genomic_DNA"/>
</dbReference>
<keyword evidence="2" id="KW-1185">Reference proteome</keyword>